<evidence type="ECO:0000256" key="4">
    <source>
        <dbReference type="ARBA" id="ARBA00012729"/>
    </source>
</evidence>
<dbReference type="InterPro" id="IPR036861">
    <property type="entry name" value="Endochitinase-like_sf"/>
</dbReference>
<dbReference type="GO" id="GO:0008843">
    <property type="term" value="F:endochitinase activity"/>
    <property type="evidence" value="ECO:0007669"/>
    <property type="project" value="UniProtKB-EC"/>
</dbReference>
<feature type="chain" id="PRO_5040352055" description="chitinase" evidence="15">
    <location>
        <begin position="19"/>
        <end position="1277"/>
    </location>
</feature>
<evidence type="ECO:0000256" key="13">
    <source>
        <dbReference type="ARBA" id="ARBA00044955"/>
    </source>
</evidence>
<dbReference type="Proteomes" id="UP000827724">
    <property type="component" value="Unassembled WGS sequence"/>
</dbReference>
<dbReference type="SUPFAM" id="SSF51445">
    <property type="entry name" value="(Trans)glycosidases"/>
    <property type="match status" value="1"/>
</dbReference>
<dbReference type="GO" id="GO:0005576">
    <property type="term" value="C:extracellular region"/>
    <property type="evidence" value="ECO:0007669"/>
    <property type="project" value="UniProtKB-SubCell"/>
</dbReference>
<dbReference type="PROSITE" id="PS51910">
    <property type="entry name" value="GH18_2"/>
    <property type="match status" value="1"/>
</dbReference>
<keyword evidence="5" id="KW-0964">Secreted</keyword>
<dbReference type="EMBL" id="JAIWOZ010000007">
    <property type="protein sequence ID" value="KAH6603443.1"/>
    <property type="molecule type" value="Genomic_DNA"/>
</dbReference>
<keyword evidence="7 14" id="KW-0378">Hydrolase</keyword>
<dbReference type="PANTHER" id="PTHR47700">
    <property type="entry name" value="V CHITINASE, PUTATIVE (AFU_ORTHOLOGUE AFUA_6G13720)-RELATED"/>
    <property type="match status" value="1"/>
</dbReference>
<feature type="domain" description="GH18" evidence="17">
    <location>
        <begin position="505"/>
        <end position="848"/>
    </location>
</feature>
<keyword evidence="19" id="KW-1185">Reference proteome</keyword>
<evidence type="ECO:0000313" key="19">
    <source>
        <dbReference type="Proteomes" id="UP000827724"/>
    </source>
</evidence>
<sequence length="1277" mass="138524">MRIIPLIVLWSSLALSIATPDAPHEANSALRPCPDNCYGTPETWSVYSSLGRLKICKQPVLLDFAIHTPLEDATATVKLRMCTLSDERPHSNASSYKLAEQSSPDLPTCFPVNESKASLDLLTSHETGSAAMDDLRRAMDFLQQHLTDYVHCETTFLIGHVRGAIIAVYSGIAIEKSKTLPNIIQPLKEHFDAINATASSEPPKSVHIQLCEEGRNGDHTLGVAINTAGNISAVQESIQKWSRAACIKNQQEHSTKLRDITVYEATEYAIQGSKVVGSSNASSVRHPARDQIANSCRIATVVSGDSCGSLAKKCGISGEDLAKYNPSKSLCSTLRPGQIVCCSKGSLPDITPKPDPDGSCATYTIKSGDYCSQIAASNGLETSQLEEFNDKTTWGWSGCQNLAVGTKICLSRGTSPLPAPLTNAVCGPLVPGTNKPSAGQKIEDLNPCPLNSCCNIWGQCGITWDFCTPAVGPKGNPGTAPPGENGCISNCGVLVTTDGSPPSSFIKVAYYESWNWDRPCLNYRAEDISDTDYTHAHWAFASVDDNFEVVVNDTYRQLDDFLQLPQQRILSFGGWDFSTSPATFDKLRQAMSPAHVDKFVDNIANYLDKTGFDGVDVDWEYPGAPDIRGIPPGLKSDGPNYLAFLQKLRARLPPLKTLSIAAPASYWYLKSFPIAEMAKWVDYIVYMTYDLHGNCSRGHANLTETMYALSMIMKAGVDANKIVVGLLSYGRSFGMMDRAACINSLDDPACTFKGPDSTATPGECTGTAGYISNAELQEIIALESDDTLIDYDPPSDTAMVFYGSDWVSFLSDDSKARRTLLYREANLKGIVDWAVDLQEYTDDSLDPDNDDEGLSDTDPLAPCDDEYGAMEELDAAAGHIPEHCVTLYTLTALNGLLQTSIRNYTDIMSDGYDDKFDIYAESVVAQASLTLHKWVNTNGTNYFTCVVAETAVCCNVCRRSQRRSTECDYCFSGDCYHLAHSGDFGPPTQIQNKKVYNESEPCPPDYSRRGFGPDNPYGQSVYWTFSNETGFYADMESDTGIAKNKTKIGDYNRGNPCAPSSKPGDACWASGMDFGVPVIDNYSASDVANPKDIIQKGLENVQVLGPQIEGIITTLKLDGWVDDAPALIDSLSLPILMIASATEKMALVKKIAEKIDEERQKAFILAFLSAIFLFIPIIGEIAGAIGELADVGAILSMIGAAGNAGLDIYTIVDDPKNAPLAIFDLVLSPLALGDISKVKMAAQIRRGMRAEDVAKLGKSVESRMDTIDKVIGKCVAR</sequence>
<dbReference type="InterPro" id="IPR011583">
    <property type="entry name" value="Chitinase_II/V-like_cat"/>
</dbReference>
<feature type="domain" description="LysM" evidence="16">
    <location>
        <begin position="297"/>
        <end position="342"/>
    </location>
</feature>
<dbReference type="InterPro" id="IPR029070">
    <property type="entry name" value="Chitinase_insertion_sf"/>
</dbReference>
<dbReference type="Pfam" id="PF00704">
    <property type="entry name" value="Glyco_hydro_18"/>
    <property type="match status" value="1"/>
</dbReference>
<dbReference type="GO" id="GO:0008061">
    <property type="term" value="F:chitin binding"/>
    <property type="evidence" value="ECO:0007669"/>
    <property type="project" value="UniProtKB-KW"/>
</dbReference>
<comment type="similarity">
    <text evidence="3">Belongs to the glycosyl hydrolase 18 family. Chitinase class V subfamily.</text>
</comment>
<dbReference type="OrthoDB" id="73875at2759"/>
<evidence type="ECO:0000256" key="2">
    <source>
        <dbReference type="ARBA" id="ARBA00004613"/>
    </source>
</evidence>
<keyword evidence="8" id="KW-0146">Chitin degradation</keyword>
<evidence type="ECO:0000256" key="12">
    <source>
        <dbReference type="ARBA" id="ARBA00023326"/>
    </source>
</evidence>
<comment type="catalytic activity">
    <reaction evidence="1">
        <text>Random endo-hydrolysis of N-acetyl-beta-D-glucosaminide (1-&gt;4)-beta-linkages in chitin and chitodextrins.</text>
        <dbReference type="EC" id="3.2.1.14"/>
    </reaction>
</comment>
<dbReference type="PANTHER" id="PTHR47700:SF2">
    <property type="entry name" value="CHITINASE"/>
    <property type="match status" value="1"/>
</dbReference>
<dbReference type="SMART" id="SM00636">
    <property type="entry name" value="Glyco_18"/>
    <property type="match status" value="1"/>
</dbReference>
<feature type="domain" description="LysM" evidence="16">
    <location>
        <begin position="361"/>
        <end position="410"/>
    </location>
</feature>
<evidence type="ECO:0000256" key="7">
    <source>
        <dbReference type="ARBA" id="ARBA00022801"/>
    </source>
</evidence>
<accession>A0A9P8TST1</accession>
<comment type="subcellular location">
    <subcellularLocation>
        <location evidence="2">Secreted</location>
    </subcellularLocation>
</comment>
<proteinExistence type="inferred from homology"/>
<keyword evidence="15" id="KW-0732">Signal</keyword>
<dbReference type="InterPro" id="IPR017853">
    <property type="entry name" value="GH"/>
</dbReference>
<comment type="similarity">
    <text evidence="13">Belongs to the secreted LysM effector family.</text>
</comment>
<evidence type="ECO:0000256" key="5">
    <source>
        <dbReference type="ARBA" id="ARBA00022525"/>
    </source>
</evidence>
<evidence type="ECO:0000256" key="1">
    <source>
        <dbReference type="ARBA" id="ARBA00000822"/>
    </source>
</evidence>
<evidence type="ECO:0000256" key="6">
    <source>
        <dbReference type="ARBA" id="ARBA00022669"/>
    </source>
</evidence>
<dbReference type="InterPro" id="IPR053214">
    <property type="entry name" value="LysM12-like"/>
</dbReference>
<keyword evidence="11 14" id="KW-0326">Glycosidase</keyword>
<evidence type="ECO:0000313" key="18">
    <source>
        <dbReference type="EMBL" id="KAH6603443.1"/>
    </source>
</evidence>
<dbReference type="SUPFAM" id="SSF54106">
    <property type="entry name" value="LysM domain"/>
    <property type="match status" value="2"/>
</dbReference>
<name>A0A9P8TST1_9HYPO</name>
<dbReference type="AlphaFoldDB" id="A0A9P8TST1"/>
<dbReference type="CDD" id="cd00118">
    <property type="entry name" value="LysM"/>
    <property type="match status" value="2"/>
</dbReference>
<evidence type="ECO:0000256" key="11">
    <source>
        <dbReference type="ARBA" id="ARBA00023295"/>
    </source>
</evidence>
<dbReference type="PROSITE" id="PS01095">
    <property type="entry name" value="GH18_1"/>
    <property type="match status" value="1"/>
</dbReference>
<dbReference type="Gene3D" id="3.20.20.80">
    <property type="entry name" value="Glycosidases"/>
    <property type="match status" value="1"/>
</dbReference>
<evidence type="ECO:0000256" key="3">
    <source>
        <dbReference type="ARBA" id="ARBA00008682"/>
    </source>
</evidence>
<evidence type="ECO:0000256" key="15">
    <source>
        <dbReference type="SAM" id="SignalP"/>
    </source>
</evidence>
<evidence type="ECO:0000259" key="16">
    <source>
        <dbReference type="PROSITE" id="PS51782"/>
    </source>
</evidence>
<comment type="caution">
    <text evidence="18">The sequence shown here is derived from an EMBL/GenBank/DDBJ whole genome shotgun (WGS) entry which is preliminary data.</text>
</comment>
<evidence type="ECO:0000256" key="10">
    <source>
        <dbReference type="ARBA" id="ARBA00023277"/>
    </source>
</evidence>
<dbReference type="GO" id="GO:0000272">
    <property type="term" value="P:polysaccharide catabolic process"/>
    <property type="evidence" value="ECO:0007669"/>
    <property type="project" value="UniProtKB-KW"/>
</dbReference>
<dbReference type="EC" id="3.2.1.14" evidence="4"/>
<dbReference type="InterPro" id="IPR001579">
    <property type="entry name" value="Glyco_hydro_18_chit_AS"/>
</dbReference>
<gene>
    <name evidence="18" type="ORF">Trco_008218</name>
</gene>
<keyword evidence="10" id="KW-0119">Carbohydrate metabolism</keyword>
<evidence type="ECO:0000256" key="14">
    <source>
        <dbReference type="RuleBase" id="RU000489"/>
    </source>
</evidence>
<dbReference type="InterPro" id="IPR018392">
    <property type="entry name" value="LysM"/>
</dbReference>
<dbReference type="SUPFAM" id="SSF54556">
    <property type="entry name" value="Chitinase insertion domain"/>
    <property type="match status" value="1"/>
</dbReference>
<dbReference type="Pfam" id="PF01476">
    <property type="entry name" value="LysM"/>
    <property type="match status" value="2"/>
</dbReference>
<dbReference type="Gene3D" id="3.10.50.10">
    <property type="match status" value="1"/>
</dbReference>
<dbReference type="SUPFAM" id="SSF57016">
    <property type="entry name" value="Plant lectins/antimicrobial peptides"/>
    <property type="match status" value="1"/>
</dbReference>
<evidence type="ECO:0000256" key="8">
    <source>
        <dbReference type="ARBA" id="ARBA00023024"/>
    </source>
</evidence>
<feature type="signal peptide" evidence="15">
    <location>
        <begin position="1"/>
        <end position="18"/>
    </location>
</feature>
<dbReference type="GO" id="GO:0006032">
    <property type="term" value="P:chitin catabolic process"/>
    <property type="evidence" value="ECO:0007669"/>
    <property type="project" value="UniProtKB-KW"/>
</dbReference>
<keyword evidence="6" id="KW-0147">Chitin-binding</keyword>
<reference evidence="18" key="1">
    <citation type="submission" date="2021-08" db="EMBL/GenBank/DDBJ databases">
        <title>Chromosome-Level Trichoderma cornu-damae using Hi-C Data.</title>
        <authorList>
            <person name="Kim C.S."/>
        </authorList>
    </citation>
    <scope>NUCLEOTIDE SEQUENCE</scope>
    <source>
        <strain evidence="18">KA19-0412C</strain>
    </source>
</reference>
<dbReference type="Gene3D" id="3.10.350.10">
    <property type="entry name" value="LysM domain"/>
    <property type="match status" value="2"/>
</dbReference>
<dbReference type="PROSITE" id="PS51782">
    <property type="entry name" value="LYSM"/>
    <property type="match status" value="2"/>
</dbReference>
<dbReference type="InterPro" id="IPR001223">
    <property type="entry name" value="Glyco_hydro18_cat"/>
</dbReference>
<dbReference type="InterPro" id="IPR036779">
    <property type="entry name" value="LysM_dom_sf"/>
</dbReference>
<dbReference type="SMART" id="SM00257">
    <property type="entry name" value="LysM"/>
    <property type="match status" value="2"/>
</dbReference>
<evidence type="ECO:0000256" key="9">
    <source>
        <dbReference type="ARBA" id="ARBA00023026"/>
    </source>
</evidence>
<organism evidence="18 19">
    <name type="scientific">Trichoderma cornu-damae</name>
    <dbReference type="NCBI Taxonomy" id="654480"/>
    <lineage>
        <taxon>Eukaryota</taxon>
        <taxon>Fungi</taxon>
        <taxon>Dikarya</taxon>
        <taxon>Ascomycota</taxon>
        <taxon>Pezizomycotina</taxon>
        <taxon>Sordariomycetes</taxon>
        <taxon>Hypocreomycetidae</taxon>
        <taxon>Hypocreales</taxon>
        <taxon>Hypocreaceae</taxon>
        <taxon>Trichoderma</taxon>
    </lineage>
</organism>
<keyword evidence="9" id="KW-0843">Virulence</keyword>
<evidence type="ECO:0000259" key="17">
    <source>
        <dbReference type="PROSITE" id="PS51910"/>
    </source>
</evidence>
<protein>
    <recommendedName>
        <fullName evidence="4">chitinase</fullName>
        <ecNumber evidence="4">3.2.1.14</ecNumber>
    </recommendedName>
</protein>
<keyword evidence="12" id="KW-0624">Polysaccharide degradation</keyword>